<feature type="transmembrane region" description="Helical" evidence="1">
    <location>
        <begin position="14"/>
        <end position="32"/>
    </location>
</feature>
<name>A0A7X3KBN4_9STRE</name>
<protein>
    <submittedName>
        <fullName evidence="2">DUF308 domain-containing protein</fullName>
    </submittedName>
</protein>
<proteinExistence type="predicted"/>
<feature type="transmembrane region" description="Helical" evidence="1">
    <location>
        <begin position="68"/>
        <end position="87"/>
    </location>
</feature>
<feature type="transmembrane region" description="Helical" evidence="1">
    <location>
        <begin position="191"/>
        <end position="209"/>
    </location>
</feature>
<dbReference type="RefSeq" id="WP_160332623.1">
    <property type="nucleotide sequence ID" value="NZ_WSRS01000025.1"/>
</dbReference>
<keyword evidence="1" id="KW-0472">Membrane</keyword>
<dbReference type="OrthoDB" id="1641596at2"/>
<gene>
    <name evidence="2" type="ORF">E5983_04010</name>
</gene>
<evidence type="ECO:0000256" key="1">
    <source>
        <dbReference type="SAM" id="Phobius"/>
    </source>
</evidence>
<dbReference type="AlphaFoldDB" id="A0A7X3KBN4"/>
<evidence type="ECO:0000313" key="2">
    <source>
        <dbReference type="EMBL" id="MVX58811.1"/>
    </source>
</evidence>
<dbReference type="Proteomes" id="UP000461595">
    <property type="component" value="Unassembled WGS sequence"/>
</dbReference>
<reference evidence="2 3" key="1">
    <citation type="submission" date="2019-12" db="EMBL/GenBank/DDBJ databases">
        <title>Microbes associate with the intestines of laboratory mice.</title>
        <authorList>
            <person name="Navarre W."/>
            <person name="Wong E."/>
        </authorList>
    </citation>
    <scope>NUCLEOTIDE SEQUENCE [LARGE SCALE GENOMIC DNA]</scope>
    <source>
        <strain evidence="2 3">NM51_B2-22</strain>
    </source>
</reference>
<accession>A0A7X3KBN4</accession>
<feature type="transmembrane region" description="Helical" evidence="1">
    <location>
        <begin position="38"/>
        <end position="56"/>
    </location>
</feature>
<keyword evidence="1" id="KW-0812">Transmembrane</keyword>
<comment type="caution">
    <text evidence="2">The sequence shown here is derived from an EMBL/GenBank/DDBJ whole genome shotgun (WGS) entry which is preliminary data.</text>
</comment>
<feature type="transmembrane region" description="Helical" evidence="1">
    <location>
        <begin position="93"/>
        <end position="117"/>
    </location>
</feature>
<keyword evidence="1" id="KW-1133">Transmembrane helix</keyword>
<dbReference type="EMBL" id="WSRS01000025">
    <property type="protein sequence ID" value="MVX58811.1"/>
    <property type="molecule type" value="Genomic_DNA"/>
</dbReference>
<evidence type="ECO:0000313" key="3">
    <source>
        <dbReference type="Proteomes" id="UP000461595"/>
    </source>
</evidence>
<organism evidence="2 3">
    <name type="scientific">Streptococcus danieliae</name>
    <dbReference type="NCBI Taxonomy" id="747656"/>
    <lineage>
        <taxon>Bacteria</taxon>
        <taxon>Bacillati</taxon>
        <taxon>Bacillota</taxon>
        <taxon>Bacilli</taxon>
        <taxon>Lactobacillales</taxon>
        <taxon>Streptococcaceae</taxon>
        <taxon>Streptococcus</taxon>
    </lineage>
</organism>
<sequence>MIRLARLGQSGRKAIVEGIFVILLGAFLILGGQVVPKVGYQLFFLYIFGSALWTLINRWFGGKEVQENLWITLGKLVASLVFGEIALLENMAVYLLVYAIAFYQIFTGVVNLVTWFLYRQNGIPKRFRYLTDGLIMTGFGVWSLSPYHDANEFQLLLLGWYLVTLGITRLRDGLFFEQEMQQNHLKRRVRVTLPIFLTALIPAATLNRLNKFLQENAEESAAEAYNQSKKEKTGQIEVFIHTAQTNFFAAVGHVDLCYQGRVISYGSYDPSSERLFGMVGDGVLYKCDRESYIDLCKRESQKTLFGYEIDLTREQEEAVQSYLADLDRILIPWEPPVTKVQKEDGAEEHTYAYKIRHETNGELYKFKESKFKTYFVLSTNCALLADTIVGQAGTDILSPKGFIAPGTYQTYLETEFEKPHSLVVAKNVYA</sequence>